<dbReference type="Proteomes" id="UP000238479">
    <property type="component" value="Chromosome 2"/>
</dbReference>
<dbReference type="EMBL" id="PDCK01000040">
    <property type="protein sequence ID" value="PRQ48495.1"/>
    <property type="molecule type" value="Genomic_DNA"/>
</dbReference>
<protein>
    <submittedName>
        <fullName evidence="1">Uncharacterized protein</fullName>
    </submittedName>
</protein>
<evidence type="ECO:0000313" key="1">
    <source>
        <dbReference type="EMBL" id="PRQ48495.1"/>
    </source>
</evidence>
<name>A0A2P6RPY0_ROSCH</name>
<sequence>MEGVKEGSDGMVGNEGIFVGMVGTGVTGSGGGVTLGAAGMVGRVGFGKEGIWMLGSGGIVVLGRDGMGLIVNGGNVGFGREGREGTATLGRDGIVGTGNAVACRRFRAAKLVSMLDKHNAATIKDNRKQRLKLAILVDRDEIELIYSCS</sequence>
<dbReference type="AlphaFoldDB" id="A0A2P6RPY0"/>
<proteinExistence type="predicted"/>
<accession>A0A2P6RPY0</accession>
<organism evidence="1 2">
    <name type="scientific">Rosa chinensis</name>
    <name type="common">China rose</name>
    <dbReference type="NCBI Taxonomy" id="74649"/>
    <lineage>
        <taxon>Eukaryota</taxon>
        <taxon>Viridiplantae</taxon>
        <taxon>Streptophyta</taxon>
        <taxon>Embryophyta</taxon>
        <taxon>Tracheophyta</taxon>
        <taxon>Spermatophyta</taxon>
        <taxon>Magnoliopsida</taxon>
        <taxon>eudicotyledons</taxon>
        <taxon>Gunneridae</taxon>
        <taxon>Pentapetalae</taxon>
        <taxon>rosids</taxon>
        <taxon>fabids</taxon>
        <taxon>Rosales</taxon>
        <taxon>Rosaceae</taxon>
        <taxon>Rosoideae</taxon>
        <taxon>Rosoideae incertae sedis</taxon>
        <taxon>Rosa</taxon>
    </lineage>
</organism>
<dbReference type="Gramene" id="PRQ48495">
    <property type="protein sequence ID" value="PRQ48495"/>
    <property type="gene ID" value="RchiOBHm_Chr2g0111361"/>
</dbReference>
<reference evidence="1 2" key="1">
    <citation type="journal article" date="2018" name="Nat. Genet.">
        <title>The Rosa genome provides new insights in the design of modern roses.</title>
        <authorList>
            <person name="Bendahmane M."/>
        </authorList>
    </citation>
    <scope>NUCLEOTIDE SEQUENCE [LARGE SCALE GENOMIC DNA]</scope>
    <source>
        <strain evidence="2">cv. Old Blush</strain>
    </source>
</reference>
<keyword evidence="2" id="KW-1185">Reference proteome</keyword>
<comment type="caution">
    <text evidence="1">The sequence shown here is derived from an EMBL/GenBank/DDBJ whole genome shotgun (WGS) entry which is preliminary data.</text>
</comment>
<evidence type="ECO:0000313" key="2">
    <source>
        <dbReference type="Proteomes" id="UP000238479"/>
    </source>
</evidence>
<dbReference type="STRING" id="74649.A0A2P6RPY0"/>
<dbReference type="OMA" id="HNAATIK"/>
<gene>
    <name evidence="1" type="ORF">RchiOBHm_Chr2g0111361</name>
</gene>